<dbReference type="InterPro" id="IPR037523">
    <property type="entry name" value="VOC_core"/>
</dbReference>
<dbReference type="Pfam" id="PF00903">
    <property type="entry name" value="Glyoxalase"/>
    <property type="match status" value="1"/>
</dbReference>
<dbReference type="Proteomes" id="UP001500618">
    <property type="component" value="Unassembled WGS sequence"/>
</dbReference>
<sequence length="140" mass="15246">MIDHVILTVSDMDRSIEFYNQALKPLGLSHLIDFDGSTGPEGHPDLKGFGKDHTYPLWLRAGVSAGRAAHVGFTAPSKEAVNAAYTAAMAAGATDNGAPSDRLYYGPGYYAATVLDPDRYSLEFTYKEWLHPTGSRIDHE</sequence>
<reference evidence="2 3" key="1">
    <citation type="journal article" date="2019" name="Int. J. Syst. Evol. Microbiol.">
        <title>The Global Catalogue of Microorganisms (GCM) 10K type strain sequencing project: providing services to taxonomists for standard genome sequencing and annotation.</title>
        <authorList>
            <consortium name="The Broad Institute Genomics Platform"/>
            <consortium name="The Broad Institute Genome Sequencing Center for Infectious Disease"/>
            <person name="Wu L."/>
            <person name="Ma J."/>
        </authorList>
    </citation>
    <scope>NUCLEOTIDE SEQUENCE [LARGE SCALE GENOMIC DNA]</scope>
    <source>
        <strain evidence="2 3">JCM 14718</strain>
    </source>
</reference>
<comment type="caution">
    <text evidence="2">The sequence shown here is derived from an EMBL/GenBank/DDBJ whole genome shotgun (WGS) entry which is preliminary data.</text>
</comment>
<evidence type="ECO:0000313" key="2">
    <source>
        <dbReference type="EMBL" id="GAA1707755.1"/>
    </source>
</evidence>
<gene>
    <name evidence="2" type="ORF">GCM10009765_66570</name>
</gene>
<keyword evidence="3" id="KW-1185">Reference proteome</keyword>
<dbReference type="PROSITE" id="PS51819">
    <property type="entry name" value="VOC"/>
    <property type="match status" value="1"/>
</dbReference>
<dbReference type="RefSeq" id="WP_344314161.1">
    <property type="nucleotide sequence ID" value="NZ_BAAANY010000032.1"/>
</dbReference>
<evidence type="ECO:0000313" key="3">
    <source>
        <dbReference type="Proteomes" id="UP001500618"/>
    </source>
</evidence>
<dbReference type="EMBL" id="BAAANY010000032">
    <property type="protein sequence ID" value="GAA1707755.1"/>
    <property type="molecule type" value="Genomic_DNA"/>
</dbReference>
<dbReference type="PANTHER" id="PTHR35006">
    <property type="entry name" value="GLYOXALASE FAMILY PROTEIN (AFU_ORTHOLOGUE AFUA_5G14830)"/>
    <property type="match status" value="1"/>
</dbReference>
<dbReference type="SUPFAM" id="SSF54593">
    <property type="entry name" value="Glyoxalase/Bleomycin resistance protein/Dihydroxybiphenyl dioxygenase"/>
    <property type="match status" value="1"/>
</dbReference>
<protein>
    <submittedName>
        <fullName evidence="2">VOC family protein</fullName>
    </submittedName>
</protein>
<dbReference type="InterPro" id="IPR029068">
    <property type="entry name" value="Glyas_Bleomycin-R_OHBP_Dase"/>
</dbReference>
<accession>A0ABN2IM10</accession>
<dbReference type="PANTHER" id="PTHR35006:SF2">
    <property type="entry name" value="GLYOXALASE FAMILY PROTEIN (AFU_ORTHOLOGUE AFUA_5G14830)"/>
    <property type="match status" value="1"/>
</dbReference>
<evidence type="ECO:0000259" key="1">
    <source>
        <dbReference type="PROSITE" id="PS51819"/>
    </source>
</evidence>
<organism evidence="2 3">
    <name type="scientific">Fodinicola feengrottensis</name>
    <dbReference type="NCBI Taxonomy" id="435914"/>
    <lineage>
        <taxon>Bacteria</taxon>
        <taxon>Bacillati</taxon>
        <taxon>Actinomycetota</taxon>
        <taxon>Actinomycetes</taxon>
        <taxon>Mycobacteriales</taxon>
        <taxon>Fodinicola</taxon>
    </lineage>
</organism>
<name>A0ABN2IM10_9ACTN</name>
<proteinExistence type="predicted"/>
<dbReference type="Gene3D" id="3.10.180.10">
    <property type="entry name" value="2,3-Dihydroxybiphenyl 1,2-Dioxygenase, domain 1"/>
    <property type="match status" value="1"/>
</dbReference>
<feature type="domain" description="VOC" evidence="1">
    <location>
        <begin position="1"/>
        <end position="127"/>
    </location>
</feature>
<dbReference type="InterPro" id="IPR004360">
    <property type="entry name" value="Glyas_Fos-R_dOase_dom"/>
</dbReference>